<accession>A0A9W6JYS9</accession>
<dbReference type="AlphaFoldDB" id="A0A9W6JYS9"/>
<name>A0A9W6JYS9_9HYPH</name>
<sequence length="95" mass="10614">MRTLFLSLPFLLMASSAFAQAMPNSLNMTCAATSALVSQRGAIVIGTGPNIFDRYVANQRYCNNQQTTTPAWLQTSDQAQCFVGYRCRDRLFHSR</sequence>
<proteinExistence type="predicted"/>
<reference evidence="2" key="1">
    <citation type="journal article" date="2014" name="Int. J. Syst. Evol. Microbiol.">
        <title>Complete genome sequence of Corynebacterium casei LMG S-19264T (=DSM 44701T), isolated from a smear-ripened cheese.</title>
        <authorList>
            <consortium name="US DOE Joint Genome Institute (JGI-PGF)"/>
            <person name="Walter F."/>
            <person name="Albersmeier A."/>
            <person name="Kalinowski J."/>
            <person name="Ruckert C."/>
        </authorList>
    </citation>
    <scope>NUCLEOTIDE SEQUENCE</scope>
    <source>
        <strain evidence="2">VKM B-2789</strain>
    </source>
</reference>
<keyword evidence="1" id="KW-0732">Signal</keyword>
<reference evidence="2" key="2">
    <citation type="submission" date="2023-01" db="EMBL/GenBank/DDBJ databases">
        <authorList>
            <person name="Sun Q."/>
            <person name="Evtushenko L."/>
        </authorList>
    </citation>
    <scope>NUCLEOTIDE SEQUENCE</scope>
    <source>
        <strain evidence="2">VKM B-2789</strain>
    </source>
</reference>
<organism evidence="2 3">
    <name type="scientific">Ancylobacter defluvii</name>
    <dbReference type="NCBI Taxonomy" id="1282440"/>
    <lineage>
        <taxon>Bacteria</taxon>
        <taxon>Pseudomonadati</taxon>
        <taxon>Pseudomonadota</taxon>
        <taxon>Alphaproteobacteria</taxon>
        <taxon>Hyphomicrobiales</taxon>
        <taxon>Xanthobacteraceae</taxon>
        <taxon>Ancylobacter</taxon>
    </lineage>
</organism>
<dbReference type="Proteomes" id="UP001143330">
    <property type="component" value="Unassembled WGS sequence"/>
</dbReference>
<protein>
    <recommendedName>
        <fullName evidence="4">KTSC domain-containing protein</fullName>
    </recommendedName>
</protein>
<evidence type="ECO:0008006" key="4">
    <source>
        <dbReference type="Google" id="ProtNLM"/>
    </source>
</evidence>
<feature type="signal peptide" evidence="1">
    <location>
        <begin position="1"/>
        <end position="21"/>
    </location>
</feature>
<gene>
    <name evidence="2" type="ORF">GCM10017653_30480</name>
</gene>
<dbReference type="RefSeq" id="WP_213364822.1">
    <property type="nucleotide sequence ID" value="NZ_BSFM01000014.1"/>
</dbReference>
<dbReference type="EMBL" id="BSFM01000014">
    <property type="protein sequence ID" value="GLK84978.1"/>
    <property type="molecule type" value="Genomic_DNA"/>
</dbReference>
<feature type="chain" id="PRO_5040868208" description="KTSC domain-containing protein" evidence="1">
    <location>
        <begin position="22"/>
        <end position="95"/>
    </location>
</feature>
<evidence type="ECO:0000313" key="3">
    <source>
        <dbReference type="Proteomes" id="UP001143330"/>
    </source>
</evidence>
<evidence type="ECO:0000256" key="1">
    <source>
        <dbReference type="SAM" id="SignalP"/>
    </source>
</evidence>
<keyword evidence="3" id="KW-1185">Reference proteome</keyword>
<evidence type="ECO:0000313" key="2">
    <source>
        <dbReference type="EMBL" id="GLK84978.1"/>
    </source>
</evidence>
<comment type="caution">
    <text evidence="2">The sequence shown here is derived from an EMBL/GenBank/DDBJ whole genome shotgun (WGS) entry which is preliminary data.</text>
</comment>